<dbReference type="PROSITE" id="PS50097">
    <property type="entry name" value="BTB"/>
    <property type="match status" value="1"/>
</dbReference>
<proteinExistence type="predicted"/>
<dbReference type="Gene3D" id="3.40.50.300">
    <property type="entry name" value="P-loop containing nucleotide triphosphate hydrolases"/>
    <property type="match status" value="1"/>
</dbReference>
<dbReference type="PRINTS" id="PR00449">
    <property type="entry name" value="RASTRNSFRMNG"/>
</dbReference>
<dbReference type="GO" id="GO:0005525">
    <property type="term" value="F:GTP binding"/>
    <property type="evidence" value="ECO:0007669"/>
    <property type="project" value="InterPro"/>
</dbReference>
<dbReference type="OrthoDB" id="6359816at2759"/>
<dbReference type="PROSITE" id="PS51421">
    <property type="entry name" value="RAS"/>
    <property type="match status" value="1"/>
</dbReference>
<dbReference type="Pfam" id="PF00071">
    <property type="entry name" value="Ras"/>
    <property type="match status" value="1"/>
</dbReference>
<dbReference type="SMART" id="SM00175">
    <property type="entry name" value="RAB"/>
    <property type="match status" value="1"/>
</dbReference>
<sequence>MRKGKENLPKSIKINITGSANSGRNSIARRFYYENFYESVAIMPSKGEKEIQINDLNISIETLVSPAGEDYSNLIPLYAIETNTIIFAYSITSSDSFKQIGWYFELMEKGNVRKDEKEEKNSFARFLVGNKIDLEDQRQVSFQEGEEFAKRYGMFFMEVSAKNNENVDELFEYATIEGLKSAGFLPELFPFIQTFQEEMVQFFERKEFTDYLLVSGIPLHSLILKYRMGENYQQKLEEIKNERKEDLILLMKFIYSGLSEFNVSKTQELCEKMGIESEKHIGREKLVGDMEKLYLDEESKDFSIIVKKKEIKVHKIILALRSEVYREMFKQVQDESGKVSDYTNSKIKTIQVLIRFFYTDLIDEEMITKEIIEELKEAKDFYQLNFKSSLPSELEYYLQKKILKEEKGKCLIF</sequence>
<dbReference type="CDD" id="cd18186">
    <property type="entry name" value="BTB_POZ_ZBTB_KLHL-like"/>
    <property type="match status" value="1"/>
</dbReference>
<dbReference type="InterPro" id="IPR011333">
    <property type="entry name" value="SKP1/BTB/POZ_sf"/>
</dbReference>
<dbReference type="PROSITE" id="PS51419">
    <property type="entry name" value="RAB"/>
    <property type="match status" value="1"/>
</dbReference>
<name>A0A9Q0RC60_ANAIG</name>
<keyword evidence="4" id="KW-1185">Reference proteome</keyword>
<dbReference type="GO" id="GO:0003924">
    <property type="term" value="F:GTPase activity"/>
    <property type="evidence" value="ECO:0007669"/>
    <property type="project" value="InterPro"/>
</dbReference>
<dbReference type="InterPro" id="IPR001806">
    <property type="entry name" value="Small_GTPase"/>
</dbReference>
<evidence type="ECO:0000256" key="1">
    <source>
        <dbReference type="ARBA" id="ARBA00022741"/>
    </source>
</evidence>
<gene>
    <name evidence="3" type="ORF">M0811_08817</name>
</gene>
<protein>
    <submittedName>
        <fullName evidence="3">Ras-like protein</fullName>
    </submittedName>
</protein>
<dbReference type="Proteomes" id="UP001149090">
    <property type="component" value="Unassembled WGS sequence"/>
</dbReference>
<dbReference type="CDD" id="cd00154">
    <property type="entry name" value="Rab"/>
    <property type="match status" value="1"/>
</dbReference>
<dbReference type="PANTHER" id="PTHR47978">
    <property type="match status" value="1"/>
</dbReference>
<dbReference type="SMART" id="SM00173">
    <property type="entry name" value="RAS"/>
    <property type="match status" value="1"/>
</dbReference>
<dbReference type="InterPro" id="IPR000210">
    <property type="entry name" value="BTB/POZ_dom"/>
</dbReference>
<dbReference type="SUPFAM" id="SSF52540">
    <property type="entry name" value="P-loop containing nucleoside triphosphate hydrolases"/>
    <property type="match status" value="1"/>
</dbReference>
<dbReference type="Gene3D" id="3.30.710.10">
    <property type="entry name" value="Potassium Channel Kv1.1, Chain A"/>
    <property type="match status" value="1"/>
</dbReference>
<evidence type="ECO:0000259" key="2">
    <source>
        <dbReference type="PROSITE" id="PS50097"/>
    </source>
</evidence>
<dbReference type="AlphaFoldDB" id="A0A9Q0RC60"/>
<dbReference type="EMBL" id="JAPDFW010000075">
    <property type="protein sequence ID" value="KAJ5073409.1"/>
    <property type="molecule type" value="Genomic_DNA"/>
</dbReference>
<feature type="domain" description="BTB" evidence="2">
    <location>
        <begin position="300"/>
        <end position="366"/>
    </location>
</feature>
<dbReference type="SUPFAM" id="SSF54695">
    <property type="entry name" value="POZ domain"/>
    <property type="match status" value="1"/>
</dbReference>
<accession>A0A9Q0RC60</accession>
<comment type="caution">
    <text evidence="3">The sequence shown here is derived from an EMBL/GenBank/DDBJ whole genome shotgun (WGS) entry which is preliminary data.</text>
</comment>
<dbReference type="SMART" id="SM00174">
    <property type="entry name" value="RHO"/>
    <property type="match status" value="1"/>
</dbReference>
<dbReference type="Pfam" id="PF00651">
    <property type="entry name" value="BTB"/>
    <property type="match status" value="1"/>
</dbReference>
<evidence type="ECO:0000313" key="4">
    <source>
        <dbReference type="Proteomes" id="UP001149090"/>
    </source>
</evidence>
<organism evidence="3 4">
    <name type="scientific">Anaeramoeba ignava</name>
    <name type="common">Anaerobic marine amoeba</name>
    <dbReference type="NCBI Taxonomy" id="1746090"/>
    <lineage>
        <taxon>Eukaryota</taxon>
        <taxon>Metamonada</taxon>
        <taxon>Anaeramoebidae</taxon>
        <taxon>Anaeramoeba</taxon>
    </lineage>
</organism>
<dbReference type="InterPro" id="IPR027417">
    <property type="entry name" value="P-loop_NTPase"/>
</dbReference>
<keyword evidence="1" id="KW-0547">Nucleotide-binding</keyword>
<reference evidence="3" key="1">
    <citation type="submission" date="2022-10" db="EMBL/GenBank/DDBJ databases">
        <title>Novel sulphate-reducing endosymbionts in the free-living metamonad Anaeramoeba.</title>
        <authorList>
            <person name="Jerlstrom-Hultqvist J."/>
            <person name="Cepicka I."/>
            <person name="Gallot-Lavallee L."/>
            <person name="Salas-Leiva D."/>
            <person name="Curtis B.A."/>
            <person name="Zahonova K."/>
            <person name="Pipaliya S."/>
            <person name="Dacks J."/>
            <person name="Roger A.J."/>
        </authorList>
    </citation>
    <scope>NUCLEOTIDE SEQUENCE</scope>
    <source>
        <strain evidence="3">BMAN</strain>
    </source>
</reference>
<evidence type="ECO:0000313" key="3">
    <source>
        <dbReference type="EMBL" id="KAJ5073409.1"/>
    </source>
</evidence>